<keyword evidence="3" id="KW-0653">Protein transport</keyword>
<proteinExistence type="predicted"/>
<protein>
    <submittedName>
        <fullName evidence="6">ARM repeat-containing protein</fullName>
    </submittedName>
</protein>
<keyword evidence="4" id="KW-0472">Membrane</keyword>
<keyword evidence="2" id="KW-0813">Transport</keyword>
<dbReference type="InterPro" id="IPR011989">
    <property type="entry name" value="ARM-like"/>
</dbReference>
<dbReference type="PANTHER" id="PTHR22780">
    <property type="entry name" value="ADAPTIN, ALPHA/GAMMA/EPSILON"/>
    <property type="match status" value="1"/>
</dbReference>
<dbReference type="InterPro" id="IPR002553">
    <property type="entry name" value="Clathrin/coatomer_adapt-like_N"/>
</dbReference>
<dbReference type="STRING" id="101127.A0A1X2GFU4"/>
<evidence type="ECO:0000256" key="4">
    <source>
        <dbReference type="ARBA" id="ARBA00023136"/>
    </source>
</evidence>
<evidence type="ECO:0000259" key="5">
    <source>
        <dbReference type="Pfam" id="PF01602"/>
    </source>
</evidence>
<dbReference type="GO" id="GO:0012505">
    <property type="term" value="C:endomembrane system"/>
    <property type="evidence" value="ECO:0007669"/>
    <property type="project" value="UniProtKB-SubCell"/>
</dbReference>
<dbReference type="GO" id="GO:0006886">
    <property type="term" value="P:intracellular protein transport"/>
    <property type="evidence" value="ECO:0007669"/>
    <property type="project" value="InterPro"/>
</dbReference>
<keyword evidence="7" id="KW-1185">Reference proteome</keyword>
<dbReference type="EMBL" id="MCGT01000017">
    <property type="protein sequence ID" value="ORX52788.1"/>
    <property type="molecule type" value="Genomic_DNA"/>
</dbReference>
<dbReference type="InterPro" id="IPR050840">
    <property type="entry name" value="Adaptor_Complx_Large_Subunit"/>
</dbReference>
<comment type="subcellular location">
    <subcellularLocation>
        <location evidence="1">Endomembrane system</location>
    </subcellularLocation>
</comment>
<feature type="domain" description="Clathrin/coatomer adaptor adaptin-like N-terminal" evidence="5">
    <location>
        <begin position="51"/>
        <end position="353"/>
    </location>
</feature>
<evidence type="ECO:0000256" key="2">
    <source>
        <dbReference type="ARBA" id="ARBA00022448"/>
    </source>
</evidence>
<dbReference type="Gene3D" id="1.25.10.10">
    <property type="entry name" value="Leucine-rich Repeat Variant"/>
    <property type="match status" value="1"/>
</dbReference>
<evidence type="ECO:0000313" key="7">
    <source>
        <dbReference type="Proteomes" id="UP000242146"/>
    </source>
</evidence>
<gene>
    <name evidence="6" type="ORF">DM01DRAFT_1383948</name>
</gene>
<sequence>MSLSTASSYRGYLDSSFLASGHSQSFYSFIKKLNQSSSKEHEYTLINHHLKELAIKLRQPNVTPEHMKEALTQVIHCYMLGYNVDFSLIHAIMMTQSGETLDQRRLGYLVSILLLNKDGIMLINTLQRDLKSANFMDNCLALTAICYLDNLEWMEHVLEPTLQAMSSSRQVVRRKAVMALYGIYQQSPTLLDQIEPALRNALVDKDLGVVFVALSVWCHMVHDDISLLDQTMLTTVLQIHQQILDGHLEKGYLYHGVPAPWAQMNCLKLYGYSLAQQGHGSSQIVFNMVMQCLHSVEKKVDAAFAILLECLSILGHPAYHDHPVDPHVIDILHPFVSASNANRLYLGLSAIAFLDVSLWQQEWSVAFFIGILCSHVTDNALVPKCLEVLDKRLKSSSMTTNHRQSLVSCLTSCAGTPHHELLATWLLRQIPDPELTLDSLVSMLTLIHGSQDAYLVVRHCRQIEQALLDEADGTEKRIAAADLIFQQLGNIVDGKLPFLDDWALFAMEVESEHGYLSNKHSELEIMNLLESFISVTENPSLQVHVLYHLRRCIQRSKQRLPSLDALLPTFLSSPVTDIQQAARELTDLVNAPEIQTLSVLPSNAMPKEQNDWCDIQRLTLSKQDPSIHADQFVSASVSLPEASQGSSLIDLDWQSSVALDSIDTDTFGRLWIHYGHEQKQPWQAYDDVDAMVEALRQQWPNSVVVATVQQECLAAVPQPADPDQPILLHAHWKSPPAHCKLTVRTPTHHPLDQ</sequence>
<name>A0A1X2GFU4_9FUNG</name>
<evidence type="ECO:0000313" key="6">
    <source>
        <dbReference type="EMBL" id="ORX52788.1"/>
    </source>
</evidence>
<dbReference type="OrthoDB" id="29308at2759"/>
<dbReference type="AlphaFoldDB" id="A0A1X2GFU4"/>
<dbReference type="InterPro" id="IPR016024">
    <property type="entry name" value="ARM-type_fold"/>
</dbReference>
<evidence type="ECO:0000256" key="3">
    <source>
        <dbReference type="ARBA" id="ARBA00022927"/>
    </source>
</evidence>
<organism evidence="6 7">
    <name type="scientific">Hesseltinella vesiculosa</name>
    <dbReference type="NCBI Taxonomy" id="101127"/>
    <lineage>
        <taxon>Eukaryota</taxon>
        <taxon>Fungi</taxon>
        <taxon>Fungi incertae sedis</taxon>
        <taxon>Mucoromycota</taxon>
        <taxon>Mucoromycotina</taxon>
        <taxon>Mucoromycetes</taxon>
        <taxon>Mucorales</taxon>
        <taxon>Cunninghamellaceae</taxon>
        <taxon>Hesseltinella</taxon>
    </lineage>
</organism>
<dbReference type="GO" id="GO:0016192">
    <property type="term" value="P:vesicle-mediated transport"/>
    <property type="evidence" value="ECO:0007669"/>
    <property type="project" value="InterPro"/>
</dbReference>
<dbReference type="SUPFAM" id="SSF48371">
    <property type="entry name" value="ARM repeat"/>
    <property type="match status" value="1"/>
</dbReference>
<comment type="caution">
    <text evidence="6">The sequence shown here is derived from an EMBL/GenBank/DDBJ whole genome shotgun (WGS) entry which is preliminary data.</text>
</comment>
<accession>A0A1X2GFU4</accession>
<dbReference type="Proteomes" id="UP000242146">
    <property type="component" value="Unassembled WGS sequence"/>
</dbReference>
<reference evidence="6 7" key="1">
    <citation type="submission" date="2016-07" db="EMBL/GenBank/DDBJ databases">
        <title>Pervasive Adenine N6-methylation of Active Genes in Fungi.</title>
        <authorList>
            <consortium name="DOE Joint Genome Institute"/>
            <person name="Mondo S.J."/>
            <person name="Dannebaum R.O."/>
            <person name="Kuo R.C."/>
            <person name="Labutti K."/>
            <person name="Haridas S."/>
            <person name="Kuo A."/>
            <person name="Salamov A."/>
            <person name="Ahrendt S.R."/>
            <person name="Lipzen A."/>
            <person name="Sullivan W."/>
            <person name="Andreopoulos W.B."/>
            <person name="Clum A."/>
            <person name="Lindquist E."/>
            <person name="Daum C."/>
            <person name="Ramamoorthy G.K."/>
            <person name="Gryganskyi A."/>
            <person name="Culley D."/>
            <person name="Magnuson J.K."/>
            <person name="James T.Y."/>
            <person name="O'Malley M.A."/>
            <person name="Stajich J.E."/>
            <person name="Spatafora J.W."/>
            <person name="Visel A."/>
            <person name="Grigoriev I.V."/>
        </authorList>
    </citation>
    <scope>NUCLEOTIDE SEQUENCE [LARGE SCALE GENOMIC DNA]</scope>
    <source>
        <strain evidence="6 7">NRRL 3301</strain>
    </source>
</reference>
<dbReference type="GO" id="GO:0030117">
    <property type="term" value="C:membrane coat"/>
    <property type="evidence" value="ECO:0007669"/>
    <property type="project" value="InterPro"/>
</dbReference>
<evidence type="ECO:0000256" key="1">
    <source>
        <dbReference type="ARBA" id="ARBA00004308"/>
    </source>
</evidence>
<dbReference type="Pfam" id="PF01602">
    <property type="entry name" value="Adaptin_N"/>
    <property type="match status" value="1"/>
</dbReference>